<dbReference type="CDD" id="cd18793">
    <property type="entry name" value="SF2_C_SNF"/>
    <property type="match status" value="1"/>
</dbReference>
<evidence type="ECO:0000259" key="4">
    <source>
        <dbReference type="PROSITE" id="PS51192"/>
    </source>
</evidence>
<dbReference type="GO" id="GO:0006281">
    <property type="term" value="P:DNA repair"/>
    <property type="evidence" value="ECO:0007669"/>
    <property type="project" value="TreeGrafter"/>
</dbReference>
<dbReference type="PROSITE" id="PS51192">
    <property type="entry name" value="HELICASE_ATP_BIND_1"/>
    <property type="match status" value="1"/>
</dbReference>
<dbReference type="SMART" id="SM00487">
    <property type="entry name" value="DEXDc"/>
    <property type="match status" value="1"/>
</dbReference>
<dbReference type="InterPro" id="IPR038718">
    <property type="entry name" value="SNF2-like_sf"/>
</dbReference>
<dbReference type="EMBL" id="AKIJ01000003">
    <property type="protein sequence ID" value="KFG26118.1"/>
    <property type="molecule type" value="Genomic_DNA"/>
</dbReference>
<evidence type="ECO:0000256" key="1">
    <source>
        <dbReference type="ARBA" id="ARBA00022741"/>
    </source>
</evidence>
<evidence type="ECO:0000256" key="2">
    <source>
        <dbReference type="ARBA" id="ARBA00022801"/>
    </source>
</evidence>
<dbReference type="Gene3D" id="3.40.50.10810">
    <property type="entry name" value="Tandem AAA-ATPase domain"/>
    <property type="match status" value="1"/>
</dbReference>
<dbReference type="AlphaFoldDB" id="A0A086J1V0"/>
<dbReference type="InterPro" id="IPR001650">
    <property type="entry name" value="Helicase_C-like"/>
</dbReference>
<dbReference type="InterPro" id="IPR014001">
    <property type="entry name" value="Helicase_ATP-bd"/>
</dbReference>
<sequence length="584" mass="66561">MQAEDSSIRLVRPITGTDAKKETVHDLCLINSKEVRIHPSTKEIAAYVCNKPGCNYIIQNNAWQIPMDMCAQLISEGFFSKSKIKGTPLSVIKQLAANTTTKQDENRHNPVMTQMQAINSKETIFLKPHQIEGIKIAVKRNYRVLIADEMGLGKTLQAISIARTLLETHKFNYDRCNQTKLVYIVIFAPASNVQMWINEAKKFISEESYDIKNFTPSPPTYQNQAQNPIVLVSSYAGALTKITKIDLNDVILGIADESQNLKNPESKRASILVPFLSKLKHVLLLSGTPALSNPNELYTQIKIINPSLFSYLEYHERYCRLADNHYNALNPRLKQLVKYRGSKNLDELKVILKELVMIRRVKKECLSLGEKKRILVTFSTELVKKELNSNLKINSKTLQNELLSEYNQSAKDKVSDLILFIKELKMRVKGKVIVFAHHTEILTSIYQEFIKNAVIITGSTPKAKRETICTKFKEDLNINLAVLSLKACSTGLTLVCATTVVFAELPWTPGDLHQAEDRIYRIGQLETVRIYYLIASYVDKYMWPLLRRKNNMLNTIGIIEKEKEDLTFEDFDPKQKKLNGFGLE</sequence>
<dbReference type="RefSeq" id="XP_052904673.1">
    <property type="nucleotide sequence ID" value="XM_053048868.1"/>
</dbReference>
<dbReference type="PANTHER" id="PTHR45766">
    <property type="entry name" value="DNA ANNEALING HELICASE AND ENDONUCLEASE ZRANB3 FAMILY MEMBER"/>
    <property type="match status" value="1"/>
</dbReference>
<keyword evidence="7" id="KW-1185">Reference proteome</keyword>
<dbReference type="InterPro" id="IPR049730">
    <property type="entry name" value="SNF2/RAD54-like_C"/>
</dbReference>
<dbReference type="HOGENOM" id="CLU_000315_33_4_1"/>
<dbReference type="Pfam" id="PF00176">
    <property type="entry name" value="SNF2-rel_dom"/>
    <property type="match status" value="1"/>
</dbReference>
<keyword evidence="2" id="KW-0378">Hydrolase</keyword>
<feature type="domain" description="Helicase ATP-binding" evidence="4">
    <location>
        <begin position="135"/>
        <end position="307"/>
    </location>
</feature>
<dbReference type="InterPro" id="IPR027417">
    <property type="entry name" value="P-loop_NTPase"/>
</dbReference>
<keyword evidence="3" id="KW-0067">ATP-binding</keyword>
<evidence type="ECO:0000259" key="5">
    <source>
        <dbReference type="PROSITE" id="PS51194"/>
    </source>
</evidence>
<gene>
    <name evidence="6" type="ORF">NESG_01233</name>
</gene>
<dbReference type="PANTHER" id="PTHR45766:SF6">
    <property type="entry name" value="SWI_SNF-RELATED MATRIX-ASSOCIATED ACTIN-DEPENDENT REGULATOR OF CHROMATIN SUBFAMILY A-LIKE PROTEIN 1"/>
    <property type="match status" value="1"/>
</dbReference>
<evidence type="ECO:0000313" key="6">
    <source>
        <dbReference type="EMBL" id="KFG26118.1"/>
    </source>
</evidence>
<dbReference type="GO" id="GO:0043596">
    <property type="term" value="C:nuclear replication fork"/>
    <property type="evidence" value="ECO:0007669"/>
    <property type="project" value="TreeGrafter"/>
</dbReference>
<dbReference type="Proteomes" id="UP000054524">
    <property type="component" value="Unassembled WGS sequence"/>
</dbReference>
<name>A0A086J1V0_NEMA1</name>
<dbReference type="GO" id="GO:0005524">
    <property type="term" value="F:ATP binding"/>
    <property type="evidence" value="ECO:0007669"/>
    <property type="project" value="InterPro"/>
</dbReference>
<dbReference type="InterPro" id="IPR000330">
    <property type="entry name" value="SNF2_N"/>
</dbReference>
<dbReference type="SUPFAM" id="SSF52540">
    <property type="entry name" value="P-loop containing nucleoside triphosphate hydrolases"/>
    <property type="match status" value="2"/>
</dbReference>
<dbReference type="Pfam" id="PF00271">
    <property type="entry name" value="Helicase_C"/>
    <property type="match status" value="1"/>
</dbReference>
<organism evidence="6 7">
    <name type="scientific">Nematocida ausubeli (strain ATCC PRA-371 / ERTm2)</name>
    <name type="common">Nematode killer fungus</name>
    <dbReference type="NCBI Taxonomy" id="1913371"/>
    <lineage>
        <taxon>Eukaryota</taxon>
        <taxon>Fungi</taxon>
        <taxon>Fungi incertae sedis</taxon>
        <taxon>Microsporidia</taxon>
        <taxon>Nematocida</taxon>
    </lineage>
</organism>
<dbReference type="Gene3D" id="3.40.50.300">
    <property type="entry name" value="P-loop containing nucleotide triphosphate hydrolases"/>
    <property type="match status" value="1"/>
</dbReference>
<dbReference type="GO" id="GO:0031297">
    <property type="term" value="P:replication fork processing"/>
    <property type="evidence" value="ECO:0007669"/>
    <property type="project" value="TreeGrafter"/>
</dbReference>
<evidence type="ECO:0000313" key="7">
    <source>
        <dbReference type="Proteomes" id="UP000054524"/>
    </source>
</evidence>
<reference evidence="6 7" key="1">
    <citation type="journal article" date="2014" name="Genome Announc.">
        <title>Genome Sequence of the Microsporidian Species Nematocida sp1 Strain ERTm6 (ATCC PRA-372).</title>
        <authorList>
            <person name="Bakowski M.A."/>
            <person name="Priest M."/>
            <person name="Young S."/>
            <person name="Cuomo C.A."/>
            <person name="Troemel E.R."/>
        </authorList>
    </citation>
    <scope>NUCLEOTIDE SEQUENCE [LARGE SCALE GENOMIC DNA]</scope>
    <source>
        <strain evidence="6 7">ERTm6</strain>
    </source>
</reference>
<accession>A0A086J1V0</accession>
<dbReference type="OrthoDB" id="448448at2759"/>
<evidence type="ECO:0000256" key="3">
    <source>
        <dbReference type="ARBA" id="ARBA00022840"/>
    </source>
</evidence>
<protein>
    <submittedName>
        <fullName evidence="6">Uncharacterized protein</fullName>
    </submittedName>
</protein>
<dbReference type="SMART" id="SM00490">
    <property type="entry name" value="HELICc"/>
    <property type="match status" value="1"/>
</dbReference>
<keyword evidence="1" id="KW-0547">Nucleotide-binding</keyword>
<dbReference type="GO" id="GO:0016787">
    <property type="term" value="F:hydrolase activity"/>
    <property type="evidence" value="ECO:0007669"/>
    <property type="project" value="UniProtKB-KW"/>
</dbReference>
<comment type="caution">
    <text evidence="6">The sequence shown here is derived from an EMBL/GenBank/DDBJ whole genome shotgun (WGS) entry which is preliminary data.</text>
</comment>
<feature type="domain" description="Helicase C-terminal" evidence="5">
    <location>
        <begin position="413"/>
        <end position="579"/>
    </location>
</feature>
<dbReference type="PROSITE" id="PS51194">
    <property type="entry name" value="HELICASE_CTER"/>
    <property type="match status" value="1"/>
</dbReference>
<proteinExistence type="predicted"/>
<dbReference type="GeneID" id="77676206"/>